<dbReference type="GO" id="GO:0000160">
    <property type="term" value="P:phosphorelay signal transduction system"/>
    <property type="evidence" value="ECO:0007669"/>
    <property type="project" value="InterPro"/>
</dbReference>
<protein>
    <submittedName>
        <fullName evidence="9">DNA-binding SARP family transcriptional activator/tetratricopeptide (TPR) repeat protein</fullName>
    </submittedName>
</protein>
<comment type="similarity">
    <text evidence="1">Belongs to the AfsR/DnrI/RedD regulatory family.</text>
</comment>
<dbReference type="PRINTS" id="PR00364">
    <property type="entry name" value="DISEASERSIST"/>
</dbReference>
<keyword evidence="10" id="KW-1185">Reference proteome</keyword>
<dbReference type="SUPFAM" id="SSF52540">
    <property type="entry name" value="P-loop containing nucleoside triphosphate hydrolases"/>
    <property type="match status" value="1"/>
</dbReference>
<dbReference type="Pfam" id="PF13424">
    <property type="entry name" value="TPR_12"/>
    <property type="match status" value="2"/>
</dbReference>
<evidence type="ECO:0000256" key="3">
    <source>
        <dbReference type="ARBA" id="ARBA00023125"/>
    </source>
</evidence>
<dbReference type="EMBL" id="JACHMX010000001">
    <property type="protein sequence ID" value="MBB5855698.1"/>
    <property type="molecule type" value="Genomic_DNA"/>
</dbReference>
<keyword evidence="4" id="KW-0804">Transcription</keyword>
<accession>A0A841BAM8</accession>
<evidence type="ECO:0000256" key="7">
    <source>
        <dbReference type="SAM" id="MobiDB-lite"/>
    </source>
</evidence>
<dbReference type="GO" id="GO:0043531">
    <property type="term" value="F:ADP binding"/>
    <property type="evidence" value="ECO:0007669"/>
    <property type="project" value="InterPro"/>
</dbReference>
<dbReference type="PANTHER" id="PTHR35807:SF1">
    <property type="entry name" value="TRANSCRIPTIONAL REGULATOR REDD"/>
    <property type="match status" value="1"/>
</dbReference>
<dbReference type="RefSeq" id="WP_184900590.1">
    <property type="nucleotide sequence ID" value="NZ_JACHMX010000001.1"/>
</dbReference>
<keyword evidence="2" id="KW-0805">Transcription regulation</keyword>
<feature type="domain" description="OmpR/PhoB-type" evidence="8">
    <location>
        <begin position="9"/>
        <end position="109"/>
    </location>
</feature>
<dbReference type="Pfam" id="PF03704">
    <property type="entry name" value="BTAD"/>
    <property type="match status" value="1"/>
</dbReference>
<feature type="repeat" description="TPR" evidence="5">
    <location>
        <begin position="863"/>
        <end position="896"/>
    </location>
</feature>
<dbReference type="InterPro" id="IPR005158">
    <property type="entry name" value="BTAD"/>
</dbReference>
<dbReference type="InterPro" id="IPR011990">
    <property type="entry name" value="TPR-like_helical_dom_sf"/>
</dbReference>
<dbReference type="Gene3D" id="3.40.50.300">
    <property type="entry name" value="P-loop containing nucleotide triphosphate hydrolases"/>
    <property type="match status" value="1"/>
</dbReference>
<feature type="DNA-binding region" description="OmpR/PhoB-type" evidence="6">
    <location>
        <begin position="9"/>
        <end position="109"/>
    </location>
</feature>
<evidence type="ECO:0000313" key="10">
    <source>
        <dbReference type="Proteomes" id="UP000580861"/>
    </source>
</evidence>
<dbReference type="SMART" id="SM00862">
    <property type="entry name" value="Trans_reg_C"/>
    <property type="match status" value="1"/>
</dbReference>
<dbReference type="PROSITE" id="PS51755">
    <property type="entry name" value="OMPR_PHOB"/>
    <property type="match status" value="1"/>
</dbReference>
<dbReference type="PANTHER" id="PTHR35807">
    <property type="entry name" value="TRANSCRIPTIONAL REGULATOR REDD-RELATED"/>
    <property type="match status" value="1"/>
</dbReference>
<dbReference type="Pfam" id="PF00931">
    <property type="entry name" value="NB-ARC"/>
    <property type="match status" value="1"/>
</dbReference>
<evidence type="ECO:0000256" key="2">
    <source>
        <dbReference type="ARBA" id="ARBA00023015"/>
    </source>
</evidence>
<dbReference type="AlphaFoldDB" id="A0A841BAM8"/>
<evidence type="ECO:0000256" key="4">
    <source>
        <dbReference type="ARBA" id="ARBA00023163"/>
    </source>
</evidence>
<dbReference type="Pfam" id="PF13181">
    <property type="entry name" value="TPR_8"/>
    <property type="match status" value="1"/>
</dbReference>
<evidence type="ECO:0000256" key="5">
    <source>
        <dbReference type="PROSITE-ProRule" id="PRU00339"/>
    </source>
</evidence>
<dbReference type="InterPro" id="IPR001867">
    <property type="entry name" value="OmpR/PhoB-type_DNA-bd"/>
</dbReference>
<dbReference type="GO" id="GO:0006355">
    <property type="term" value="P:regulation of DNA-templated transcription"/>
    <property type="evidence" value="ECO:0007669"/>
    <property type="project" value="InterPro"/>
</dbReference>
<dbReference type="CDD" id="cd15831">
    <property type="entry name" value="BTAD"/>
    <property type="match status" value="1"/>
</dbReference>
<reference evidence="9 10" key="1">
    <citation type="submission" date="2020-08" db="EMBL/GenBank/DDBJ databases">
        <title>Sequencing the genomes of 1000 actinobacteria strains.</title>
        <authorList>
            <person name="Klenk H.-P."/>
        </authorList>
    </citation>
    <scope>NUCLEOTIDE SEQUENCE [LARGE SCALE GENOMIC DNA]</scope>
    <source>
        <strain evidence="9 10">DSM 45272</strain>
    </source>
</reference>
<name>A0A841BAM8_9PSEU</name>
<dbReference type="InterPro" id="IPR016032">
    <property type="entry name" value="Sig_transdc_resp-reg_C-effctor"/>
</dbReference>
<keyword evidence="3 6" id="KW-0238">DNA-binding</keyword>
<keyword evidence="5" id="KW-0802">TPR repeat</keyword>
<sequence length="1008" mass="108035">MGEPESADTSGGTAPPRFGVLGAMNASRGGQEIKLGPPQQQAMLAYLLLQAGRTVSVRQLVDAVWEYPPAGGGVRTLRTYAWQLRRLLEPDPSQPRVLVSSGDGYRLDLPPDALDLRRAEAAIGRAAQARADGSLKQARALLEEALDLWRGDPLAGVPGPFAQIQRDRLSELRVATLEELLAIQLRFDERPPIPALTELAAAHPLRERPHGLLMRALHLAGRQAEAFSVHARFRRRSIDELGVEPGPELTALHAELLAGEDTEAKRRAPDAEPPAETSGGTDAATVTGLPVPHQLPPTLPDFVGRAACLDLVTAHLEDAERSTPAVAAVVGMGGIGKTSLAMRAAHLVRNSYPDGQLHADLGGEGEDPVQPGVVLAGFLTSLGIGPEAVPDRLEDRSALLRSVLDGRRVLLVLDNVLDAAQIRDLIPSSPSCAVVLTTRVVPAGLPLTSHLVLDTFTTEEALDLLGTVVGADRVAAETEAARRLVEACGLLPLAIRIVANRLAARAGWTLQALADRLDNERRRLAELRVGDLAIEAVFATRHQQLTPDQARAFRLLAVPGVAAISLASASALLATTEAVTEPLLESLVDAALLESPAPGRYRYHDLVRVYAAQRAGEHPAEADDALRNLLTYLLTTSCAALAHVVPGDPVPDIAMPLPHPGQTFADGHEARKWADDEFETVTAAARRAVAHPDVGEPSWSRAAADLLLCTSPLSHDARYPRLAATAELLLADAERRDCAPCRARALLILAIAALRASRPADAARRAREAVEISRLTGEKNILRQALNGLGVACQYLRRFEEALACYEESTELARELGHRSAAALTSLNASLTRVRAGRAAEAIPACEEALRLTESLGDRPGSASAHYVLGLALHELDRHDEAITHFTACLDISRDSGMPDRASHSLYRMAETFRAMGRFEEAENRATEAVTSCEKLGIDRDLAHALTVLGRTLKARGAMDDAEIHLRRAHALFVRLGLPDADDVHALLCEIGRNARTEHPGNFPAATE</sequence>
<dbReference type="InterPro" id="IPR036388">
    <property type="entry name" value="WH-like_DNA-bd_sf"/>
</dbReference>
<comment type="caution">
    <text evidence="9">The sequence shown here is derived from an EMBL/GenBank/DDBJ whole genome shotgun (WGS) entry which is preliminary data.</text>
</comment>
<evidence type="ECO:0000256" key="6">
    <source>
        <dbReference type="PROSITE-ProRule" id="PRU01091"/>
    </source>
</evidence>
<proteinExistence type="inferred from homology"/>
<feature type="region of interest" description="Disordered" evidence="7">
    <location>
        <begin position="262"/>
        <end position="293"/>
    </location>
</feature>
<dbReference type="InterPro" id="IPR002182">
    <property type="entry name" value="NB-ARC"/>
</dbReference>
<dbReference type="InterPro" id="IPR027417">
    <property type="entry name" value="P-loop_NTPase"/>
</dbReference>
<dbReference type="CDD" id="cd00383">
    <property type="entry name" value="trans_reg_C"/>
    <property type="match status" value="1"/>
</dbReference>
<dbReference type="GO" id="GO:0003677">
    <property type="term" value="F:DNA binding"/>
    <property type="evidence" value="ECO:0007669"/>
    <property type="project" value="UniProtKB-UniRule"/>
</dbReference>
<evidence type="ECO:0000256" key="1">
    <source>
        <dbReference type="ARBA" id="ARBA00005820"/>
    </source>
</evidence>
<evidence type="ECO:0000259" key="8">
    <source>
        <dbReference type="PROSITE" id="PS51755"/>
    </source>
</evidence>
<dbReference type="Gene3D" id="1.10.10.10">
    <property type="entry name" value="Winged helix-like DNA-binding domain superfamily/Winged helix DNA-binding domain"/>
    <property type="match status" value="1"/>
</dbReference>
<dbReference type="SMART" id="SM00028">
    <property type="entry name" value="TPR"/>
    <property type="match status" value="7"/>
</dbReference>
<organism evidence="9 10">
    <name type="scientific">Amycolatopsis umgeniensis</name>
    <dbReference type="NCBI Taxonomy" id="336628"/>
    <lineage>
        <taxon>Bacteria</taxon>
        <taxon>Bacillati</taxon>
        <taxon>Actinomycetota</taxon>
        <taxon>Actinomycetes</taxon>
        <taxon>Pseudonocardiales</taxon>
        <taxon>Pseudonocardiaceae</taxon>
        <taxon>Amycolatopsis</taxon>
    </lineage>
</organism>
<dbReference type="SMART" id="SM01043">
    <property type="entry name" value="BTAD"/>
    <property type="match status" value="1"/>
</dbReference>
<dbReference type="InterPro" id="IPR051677">
    <property type="entry name" value="AfsR-DnrI-RedD_regulator"/>
</dbReference>
<gene>
    <name evidence="9" type="ORF">HDA45_005785</name>
</gene>
<dbReference type="Gene3D" id="1.25.40.10">
    <property type="entry name" value="Tetratricopeptide repeat domain"/>
    <property type="match status" value="3"/>
</dbReference>
<dbReference type="Proteomes" id="UP000580861">
    <property type="component" value="Unassembled WGS sequence"/>
</dbReference>
<dbReference type="PROSITE" id="PS50005">
    <property type="entry name" value="TPR"/>
    <property type="match status" value="1"/>
</dbReference>
<dbReference type="SUPFAM" id="SSF46894">
    <property type="entry name" value="C-terminal effector domain of the bipartite response regulators"/>
    <property type="match status" value="1"/>
</dbReference>
<dbReference type="SUPFAM" id="SSF48452">
    <property type="entry name" value="TPR-like"/>
    <property type="match status" value="2"/>
</dbReference>
<evidence type="ECO:0000313" key="9">
    <source>
        <dbReference type="EMBL" id="MBB5855698.1"/>
    </source>
</evidence>
<dbReference type="Pfam" id="PF00486">
    <property type="entry name" value="Trans_reg_C"/>
    <property type="match status" value="1"/>
</dbReference>
<dbReference type="InterPro" id="IPR019734">
    <property type="entry name" value="TPR_rpt"/>
</dbReference>